<dbReference type="Proteomes" id="UP000190130">
    <property type="component" value="Unassembled WGS sequence"/>
</dbReference>
<dbReference type="RefSeq" id="WP_055729265.1">
    <property type="nucleotide sequence ID" value="NZ_FUYX01000006.1"/>
</dbReference>
<accession>A0A0Q3SVM8</accession>
<evidence type="ECO:0000313" key="4">
    <source>
        <dbReference type="EMBL" id="SKB84175.1"/>
    </source>
</evidence>
<evidence type="ECO:0000256" key="1">
    <source>
        <dbReference type="SAM" id="MobiDB-lite"/>
    </source>
</evidence>
<sequence length="186" mass="18995">MSDLVVIVYSTEARAEEMRQKLIGLQKEYLIEIGDAAIAVMQEGGKVKLNQLLNTTAMGAVSGSFWGLLIGAIFLMPVFGAALGAASGALGGALTDYGVDDKFMKELSGSLQPGNAALFVLVKKVTGDKVLEAIRGSGGTVLKTSLDHTQEQKLRDALADVHGAAPAPAADAPSAAQGTGAPSPVG</sequence>
<evidence type="ECO:0000313" key="5">
    <source>
        <dbReference type="Proteomes" id="UP000051562"/>
    </source>
</evidence>
<dbReference type="EMBL" id="FUYX01000006">
    <property type="protein sequence ID" value="SKB84175.1"/>
    <property type="molecule type" value="Genomic_DNA"/>
</dbReference>
<keyword evidence="2" id="KW-0472">Membrane</keyword>
<dbReference type="EMBL" id="LMAR01000049">
    <property type="protein sequence ID" value="KQK29434.1"/>
    <property type="molecule type" value="Genomic_DNA"/>
</dbReference>
<organism evidence="3 5">
    <name type="scientific">Bosea thiooxidans</name>
    <dbReference type="NCBI Taxonomy" id="53254"/>
    <lineage>
        <taxon>Bacteria</taxon>
        <taxon>Pseudomonadati</taxon>
        <taxon>Pseudomonadota</taxon>
        <taxon>Alphaproteobacteria</taxon>
        <taxon>Hyphomicrobiales</taxon>
        <taxon>Boseaceae</taxon>
        <taxon>Bosea</taxon>
    </lineage>
</organism>
<dbReference type="AlphaFoldDB" id="A0A0Q3SVM8"/>
<gene>
    <name evidence="3" type="ORF">ARD30_17765</name>
    <name evidence="4" type="ORF">SAMN05660750_02573</name>
</gene>
<evidence type="ECO:0000313" key="6">
    <source>
        <dbReference type="Proteomes" id="UP000190130"/>
    </source>
</evidence>
<dbReference type="OrthoDB" id="275223at2"/>
<protein>
    <submittedName>
        <fullName evidence="4">Uncharacterized membrane protein</fullName>
    </submittedName>
</protein>
<dbReference type="Pfam" id="PF06897">
    <property type="entry name" value="DUF1269"/>
    <property type="match status" value="1"/>
</dbReference>
<proteinExistence type="predicted"/>
<feature type="region of interest" description="Disordered" evidence="1">
    <location>
        <begin position="165"/>
        <end position="186"/>
    </location>
</feature>
<evidence type="ECO:0000313" key="3">
    <source>
        <dbReference type="EMBL" id="KQK29434.1"/>
    </source>
</evidence>
<feature type="transmembrane region" description="Helical" evidence="2">
    <location>
        <begin position="65"/>
        <end position="95"/>
    </location>
</feature>
<reference evidence="4 6" key="2">
    <citation type="submission" date="2017-02" db="EMBL/GenBank/DDBJ databases">
        <authorList>
            <person name="Peterson S.W."/>
        </authorList>
    </citation>
    <scope>NUCLEOTIDE SEQUENCE [LARGE SCALE GENOMIC DNA]</scope>
    <source>
        <strain evidence="4 6">DSM 9653</strain>
    </source>
</reference>
<keyword evidence="5" id="KW-1185">Reference proteome</keyword>
<dbReference type="InterPro" id="IPR009200">
    <property type="entry name" value="DUF1269_membrane"/>
</dbReference>
<keyword evidence="2" id="KW-0812">Transmembrane</keyword>
<keyword evidence="2" id="KW-1133">Transmembrane helix</keyword>
<dbReference type="Proteomes" id="UP000051562">
    <property type="component" value="Unassembled WGS sequence"/>
</dbReference>
<name>A0A0Q3SVM8_9HYPH</name>
<evidence type="ECO:0000256" key="2">
    <source>
        <dbReference type="SAM" id="Phobius"/>
    </source>
</evidence>
<reference evidence="3 5" key="1">
    <citation type="submission" date="2015-10" db="EMBL/GenBank/DDBJ databases">
        <title>Draft genome of Bosea thiooxidans.</title>
        <authorList>
            <person name="Wang X."/>
        </authorList>
    </citation>
    <scope>NUCLEOTIDE SEQUENCE [LARGE SCALE GENOMIC DNA]</scope>
    <source>
        <strain evidence="3 5">CGMCC 9174</strain>
    </source>
</reference>
<dbReference type="STRING" id="53254.SAMN05660750_02573"/>